<reference evidence="6" key="1">
    <citation type="journal article" date="2014" name="Genome Announc.">
        <title>De novo whole-genome sequence and genome annotation of Lichtheimia ramosa.</title>
        <authorList>
            <person name="Linde J."/>
            <person name="Schwartze V."/>
            <person name="Binder U."/>
            <person name="Lass-Florl C."/>
            <person name="Voigt K."/>
            <person name="Horn F."/>
        </authorList>
    </citation>
    <scope>NUCLEOTIDE SEQUENCE</scope>
    <source>
        <strain evidence="6">JMRC FSU:6197</strain>
    </source>
</reference>
<evidence type="ECO:0000256" key="2">
    <source>
        <dbReference type="ARBA" id="ARBA00015736"/>
    </source>
</evidence>
<evidence type="ECO:0000256" key="3">
    <source>
        <dbReference type="ARBA" id="ARBA00022707"/>
    </source>
</evidence>
<dbReference type="PANTHER" id="PTHR12895:SF9">
    <property type="entry name" value="DYMECLIN"/>
    <property type="match status" value="1"/>
</dbReference>
<name>A0A077WTD4_9FUNG</name>
<evidence type="ECO:0000313" key="6">
    <source>
        <dbReference type="EMBL" id="CDS09932.1"/>
    </source>
</evidence>
<evidence type="ECO:0000256" key="4">
    <source>
        <dbReference type="ARBA" id="ARBA00023288"/>
    </source>
</evidence>
<accession>A0A077WTD4</accession>
<feature type="region of interest" description="Disordered" evidence="5">
    <location>
        <begin position="1"/>
        <end position="52"/>
    </location>
</feature>
<feature type="compositionally biased region" description="Polar residues" evidence="5">
    <location>
        <begin position="42"/>
        <end position="52"/>
    </location>
</feature>
<dbReference type="Pfam" id="PF09742">
    <property type="entry name" value="Dymeclin"/>
    <property type="match status" value="1"/>
</dbReference>
<organism evidence="6">
    <name type="scientific">Lichtheimia ramosa</name>
    <dbReference type="NCBI Taxonomy" id="688394"/>
    <lineage>
        <taxon>Eukaryota</taxon>
        <taxon>Fungi</taxon>
        <taxon>Fungi incertae sedis</taxon>
        <taxon>Mucoromycota</taxon>
        <taxon>Mucoromycotina</taxon>
        <taxon>Mucoromycetes</taxon>
        <taxon>Mucorales</taxon>
        <taxon>Lichtheimiaceae</taxon>
        <taxon>Lichtheimia</taxon>
    </lineage>
</organism>
<feature type="compositionally biased region" description="Low complexity" evidence="5">
    <location>
        <begin position="28"/>
        <end position="41"/>
    </location>
</feature>
<comment type="similarity">
    <text evidence="1">Belongs to the dymeclin family.</text>
</comment>
<protein>
    <recommendedName>
        <fullName evidence="2">Dymeclin</fullName>
    </recommendedName>
</protein>
<gene>
    <name evidence="6" type="ORF">LRAMOSA02609</name>
</gene>
<keyword evidence="4" id="KW-0449">Lipoprotein</keyword>
<evidence type="ECO:0000256" key="1">
    <source>
        <dbReference type="ARBA" id="ARBA00010603"/>
    </source>
</evidence>
<dbReference type="AlphaFoldDB" id="A0A077WTD4"/>
<dbReference type="PANTHER" id="PTHR12895">
    <property type="entry name" value="DYMECLIN"/>
    <property type="match status" value="1"/>
</dbReference>
<sequence>MSSSQSNNPPLPTLSAPNRTFVSKQPPRRTSTFSTTSPVSPIASTLSPTTPLARTPSNEVIEPFYPPGASSQQVPITTAAANTIKQTIASTTSSFLRKPSESHLFSAAQSSALKTLSSAVSLSINDSSFWPALLQTTKFPSSHSLQDTYDLEMATVSLSIDLAANNVRTRNFNKLVLHLLSQLDHIQSTKPETIPTEAYNALFLTRVFTKHFAGNLTNEEIKKQFEDNVDVPQENTFQLDLKKLTISDQVKSDHRPRGEQLLDALTSALINTDPYENYSTYEFYTEILNTLIVLFSTQLHRSHVNEENYFLDLLLDKFGDRADAVVAKLLENFITQKPPPALSSSVVYNAYSYLFSSRSASASDVDPMPMNERSLLLLLLLTTQLKTSQDDTSSSTSPYRTVFANLRDHNVLATDIEGQDKKFHLISFKDLFSLFCNSLGVEERMLLLYVMLVENDSFRVYVLSRTDPETMYIPMLKIIYESVEGKTNYSQVYILLTIMLILSQDDVNNETIQKINVGNLTWFTERPLLKSISLGGLVMLVLIRTLQFNLSHQKDIYFHTNCLAILANMSSTVLDMHAYVAQRIISMFELISRRQQKLTTKLAHQEAVSMQDITVYEDMLSLVLEIINSILTHRLKNNTQLVYALLLKRDIFAPLRNHARLSELIRQIENTVNHFHARVSEANLKAPSTNEILDLIDQAARTWTSKSLDTMPDLKFQYEEEQDSREFFVPYVWALIHRRAFIYWTEEKAHILQEYWQMSGELEDIEMISERKEHLGRNT</sequence>
<keyword evidence="3" id="KW-0519">Myristate</keyword>
<dbReference type="EMBL" id="LK023335">
    <property type="protein sequence ID" value="CDS09932.1"/>
    <property type="molecule type" value="Genomic_DNA"/>
</dbReference>
<dbReference type="OrthoDB" id="10253409at2759"/>
<dbReference type="GO" id="GO:0007030">
    <property type="term" value="P:Golgi organization"/>
    <property type="evidence" value="ECO:0007669"/>
    <property type="project" value="TreeGrafter"/>
</dbReference>
<evidence type="ECO:0000256" key="5">
    <source>
        <dbReference type="SAM" id="MobiDB-lite"/>
    </source>
</evidence>
<proteinExistence type="inferred from homology"/>
<dbReference type="GO" id="GO:0005794">
    <property type="term" value="C:Golgi apparatus"/>
    <property type="evidence" value="ECO:0007669"/>
    <property type="project" value="TreeGrafter"/>
</dbReference>
<dbReference type="InterPro" id="IPR019142">
    <property type="entry name" value="Dymeclin"/>
</dbReference>